<dbReference type="Gene3D" id="3.40.30.10">
    <property type="entry name" value="Glutaredoxin"/>
    <property type="match status" value="1"/>
</dbReference>
<proteinExistence type="predicted"/>
<name>A0A7R9E7P4_9NEOP</name>
<dbReference type="InterPro" id="IPR036249">
    <property type="entry name" value="Thioredoxin-like_sf"/>
</dbReference>
<dbReference type="SUPFAM" id="SSF54236">
    <property type="entry name" value="Ubiquitin-like"/>
    <property type="match status" value="2"/>
</dbReference>
<evidence type="ECO:0000259" key="1">
    <source>
        <dbReference type="PROSITE" id="PS50033"/>
    </source>
</evidence>
<dbReference type="Pfam" id="PF21021">
    <property type="entry name" value="FAF1"/>
    <property type="match status" value="1"/>
</dbReference>
<organism evidence="2">
    <name type="scientific">Timema monikensis</name>
    <dbReference type="NCBI Taxonomy" id="170555"/>
    <lineage>
        <taxon>Eukaryota</taxon>
        <taxon>Metazoa</taxon>
        <taxon>Ecdysozoa</taxon>
        <taxon>Arthropoda</taxon>
        <taxon>Hexapoda</taxon>
        <taxon>Insecta</taxon>
        <taxon>Pterygota</taxon>
        <taxon>Neoptera</taxon>
        <taxon>Polyneoptera</taxon>
        <taxon>Phasmatodea</taxon>
        <taxon>Timematodea</taxon>
        <taxon>Timematoidea</taxon>
        <taxon>Timematidae</taxon>
        <taxon>Timema</taxon>
    </lineage>
</organism>
<reference evidence="2" key="1">
    <citation type="submission" date="2020-11" db="EMBL/GenBank/DDBJ databases">
        <authorList>
            <person name="Tran Van P."/>
        </authorList>
    </citation>
    <scope>NUCLEOTIDE SEQUENCE</scope>
</reference>
<sequence>MGGKTVLSCPRSGDLVEKLSRTYVLQVVDEMTDKTHTLNYPGSKTVLDVKRDAHTFTDIPVRHQAWNGWPHAALRDERTTLACAGICYPLHTLAVRRAARDNKRIVIDVLDSDNSSVEEFEDASETFTEDDIFVDVETKRIQPLIPDNVEDETAGCIHFADEFTNRYGGCHPEFFPGSLDEAVKEACLRPAKDRRLLAVYLHHDGSVLSNVFCTQLLGFESVLQCLNAHFVVWGWDLTHESNKHKAISLRVDVSLAGNVGVSELLTSLIQAVDVFTDQQRTEIREEEERNAREMVKMEQDAAYQESLEADRAKEQAKRNQVILENQVKQETEKRIIAEQIQKEAVRLEAESNLPEEPPESCGDGITKIRFRLPKEETVVRRFHFTTPLKVLLNFLIVKGFPPKEYKVFSGWPRKDVSPIRGCARRVEFRAFVPGQD</sequence>
<dbReference type="InterPro" id="IPR001012">
    <property type="entry name" value="UBX_dom"/>
</dbReference>
<dbReference type="InterPro" id="IPR049483">
    <property type="entry name" value="FAF1_2-like_UAS"/>
</dbReference>
<dbReference type="PANTHER" id="PTHR23322">
    <property type="entry name" value="FAS-ASSOCIATED PROTEIN"/>
    <property type="match status" value="1"/>
</dbReference>
<feature type="domain" description="UBX" evidence="1">
    <location>
        <begin position="365"/>
        <end position="414"/>
    </location>
</feature>
<accession>A0A7R9E7P4</accession>
<gene>
    <name evidence="2" type="ORF">TMSB3V08_LOCUS5408</name>
</gene>
<dbReference type="SUPFAM" id="SSF52833">
    <property type="entry name" value="Thioredoxin-like"/>
    <property type="match status" value="1"/>
</dbReference>
<dbReference type="GO" id="GO:0005634">
    <property type="term" value="C:nucleus"/>
    <property type="evidence" value="ECO:0007669"/>
    <property type="project" value="TreeGrafter"/>
</dbReference>
<dbReference type="GO" id="GO:0043130">
    <property type="term" value="F:ubiquitin binding"/>
    <property type="evidence" value="ECO:0007669"/>
    <property type="project" value="TreeGrafter"/>
</dbReference>
<dbReference type="SMART" id="SM00594">
    <property type="entry name" value="UAS"/>
    <property type="match status" value="1"/>
</dbReference>
<evidence type="ECO:0000313" key="2">
    <source>
        <dbReference type="EMBL" id="CAD7428609.1"/>
    </source>
</evidence>
<dbReference type="EMBL" id="OB793798">
    <property type="protein sequence ID" value="CAD7428609.1"/>
    <property type="molecule type" value="Genomic_DNA"/>
</dbReference>
<dbReference type="GO" id="GO:0005783">
    <property type="term" value="C:endoplasmic reticulum"/>
    <property type="evidence" value="ECO:0007669"/>
    <property type="project" value="TreeGrafter"/>
</dbReference>
<dbReference type="AlphaFoldDB" id="A0A7R9E7P4"/>
<dbReference type="Gene3D" id="3.10.20.90">
    <property type="entry name" value="Phosphatidylinositol 3-kinase Catalytic Subunit, Chain A, domain 1"/>
    <property type="match status" value="2"/>
</dbReference>
<dbReference type="InterPro" id="IPR050730">
    <property type="entry name" value="UBX_domain-protein"/>
</dbReference>
<dbReference type="InterPro" id="IPR006577">
    <property type="entry name" value="UAS"/>
</dbReference>
<dbReference type="PROSITE" id="PS50033">
    <property type="entry name" value="UBX"/>
    <property type="match status" value="1"/>
</dbReference>
<dbReference type="PANTHER" id="PTHR23322:SF96">
    <property type="entry name" value="FAS-ASSOCIATED FACTOR 1"/>
    <property type="match status" value="1"/>
</dbReference>
<dbReference type="GO" id="GO:0036503">
    <property type="term" value="P:ERAD pathway"/>
    <property type="evidence" value="ECO:0007669"/>
    <property type="project" value="TreeGrafter"/>
</dbReference>
<protein>
    <recommendedName>
        <fullName evidence="1">UBX domain-containing protein</fullName>
    </recommendedName>
</protein>
<dbReference type="InterPro" id="IPR029071">
    <property type="entry name" value="Ubiquitin-like_domsf"/>
</dbReference>